<evidence type="ECO:0000256" key="1">
    <source>
        <dbReference type="SAM" id="MobiDB-lite"/>
    </source>
</evidence>
<dbReference type="SMR" id="L8EC31"/>
<evidence type="ECO:0000313" key="4">
    <source>
        <dbReference type="WormBase" id="F26F2.4b"/>
    </source>
</evidence>
<dbReference type="STRING" id="6239.F26F2.4b.1"/>
<evidence type="ECO:0007829" key="5">
    <source>
        <dbReference type="PeptideAtlas" id="L8EC31"/>
    </source>
</evidence>
<dbReference type="CTD" id="184985"/>
<keyword evidence="3" id="KW-1185">Reference proteome</keyword>
<organism evidence="2 3">
    <name type="scientific">Caenorhabditis elegans</name>
    <dbReference type="NCBI Taxonomy" id="6239"/>
    <lineage>
        <taxon>Eukaryota</taxon>
        <taxon>Metazoa</taxon>
        <taxon>Ecdysozoa</taxon>
        <taxon>Nematoda</taxon>
        <taxon>Chromadorea</taxon>
        <taxon>Rhabditida</taxon>
        <taxon>Rhabditina</taxon>
        <taxon>Rhabditomorpha</taxon>
        <taxon>Rhabditoidea</taxon>
        <taxon>Rhabditidae</taxon>
        <taxon>Peloderinae</taxon>
        <taxon>Caenorhabditis</taxon>
    </lineage>
</organism>
<dbReference type="Bgee" id="WBGene00009169">
    <property type="expression patterns" value="Expressed in larva and 1 other cell type or tissue"/>
</dbReference>
<dbReference type="PaxDb" id="6239-F26F2.4b"/>
<dbReference type="WormBase" id="F26F2.4b">
    <property type="protein sequence ID" value="CE48178"/>
    <property type="gene ID" value="WBGene00009169"/>
</dbReference>
<proteinExistence type="evidence at protein level"/>
<dbReference type="InParanoid" id="L8EC31"/>
<feature type="compositionally biased region" description="Low complexity" evidence="1">
    <location>
        <begin position="1"/>
        <end position="15"/>
    </location>
</feature>
<feature type="region of interest" description="Disordered" evidence="1">
    <location>
        <begin position="1"/>
        <end position="20"/>
    </location>
</feature>
<dbReference type="HOGENOM" id="CLU_2624261_0_0_1"/>
<name>L8EC31_CAEEL</name>
<protein>
    <submittedName>
        <fullName evidence="2">DUF305 domain-containing protein</fullName>
    </submittedName>
</protein>
<dbReference type="AGR" id="WB:WBGene00009169"/>
<dbReference type="EMBL" id="BX284605">
    <property type="protein sequence ID" value="CCQ25665.1"/>
    <property type="molecule type" value="Genomic_DNA"/>
</dbReference>
<dbReference type="Proteomes" id="UP000001940">
    <property type="component" value="Chromosome V"/>
</dbReference>
<dbReference type="AlphaFoldDB" id="L8EC31"/>
<evidence type="ECO:0000313" key="3">
    <source>
        <dbReference type="Proteomes" id="UP000001940"/>
    </source>
</evidence>
<dbReference type="GeneID" id="184985"/>
<dbReference type="RefSeq" id="NP_001263946.1">
    <property type="nucleotide sequence ID" value="NM_001277017.1"/>
</dbReference>
<reference evidence="2 3" key="1">
    <citation type="journal article" date="1998" name="Science">
        <title>Genome sequence of the nematode C. elegans: a platform for investigating biology.</title>
        <authorList>
            <consortium name="The C. elegans sequencing consortium"/>
            <person name="Sulson J.E."/>
            <person name="Waterston R."/>
        </authorList>
    </citation>
    <scope>NUCLEOTIDE SEQUENCE [LARGE SCALE GENOMIC DNA]</scope>
    <source>
        <strain evidence="2 3">Bristol N2</strain>
    </source>
</reference>
<accession>L8EC31</accession>
<gene>
    <name evidence="2" type="ORF">CELE_F26F2.4</name>
    <name evidence="2 4" type="ORF">F26F2.4</name>
</gene>
<sequence length="93" mass="10946">MSDNNTLQNNSNTQTMSDNNTLRMAEMLDKQNSRQHDFMKLMMEMNNSARLSDQARDDRNAIRNENNLKEVFNKLIEAQKEESPIDISIKIRR</sequence>
<dbReference type="ExpressionAtlas" id="L8EC31">
    <property type="expression patterns" value="differential"/>
</dbReference>
<keyword evidence="5" id="KW-1267">Proteomics identification</keyword>
<dbReference type="KEGG" id="cel:CELE_F26F2.4"/>
<evidence type="ECO:0000313" key="2">
    <source>
        <dbReference type="EMBL" id="CCQ25665.1"/>
    </source>
</evidence>
<dbReference type="PeptideAtlas" id="L8EC31"/>